<feature type="compositionally biased region" description="Polar residues" evidence="2">
    <location>
        <begin position="272"/>
        <end position="284"/>
    </location>
</feature>
<dbReference type="EMBL" id="KV454538">
    <property type="protein sequence ID" value="ODV69536.1"/>
    <property type="molecule type" value="Genomic_DNA"/>
</dbReference>
<feature type="coiled-coil region" evidence="1">
    <location>
        <begin position="416"/>
        <end position="450"/>
    </location>
</feature>
<feature type="region of interest" description="Disordered" evidence="2">
    <location>
        <begin position="239"/>
        <end position="286"/>
    </location>
</feature>
<keyword evidence="3" id="KW-0472">Membrane</keyword>
<keyword evidence="5" id="KW-1185">Reference proteome</keyword>
<evidence type="ECO:0000256" key="2">
    <source>
        <dbReference type="SAM" id="MobiDB-lite"/>
    </source>
</evidence>
<evidence type="ECO:0000256" key="1">
    <source>
        <dbReference type="SAM" id="Coils"/>
    </source>
</evidence>
<feature type="region of interest" description="Disordered" evidence="2">
    <location>
        <begin position="1"/>
        <end position="27"/>
    </location>
</feature>
<feature type="region of interest" description="Disordered" evidence="2">
    <location>
        <begin position="136"/>
        <end position="155"/>
    </location>
</feature>
<feature type="region of interest" description="Disordered" evidence="2">
    <location>
        <begin position="161"/>
        <end position="190"/>
    </location>
</feature>
<sequence length="503" mass="57423">MESPRQAEIGPGSPTASNTPRSHSQSKIFTLNSTQPQLQTQYQMSTSSNSPTKVARNSQILTGNGGSPNFEKRRSVSSGNGAQEIFLQSPATTHVWNRQEDTLEKEHDQGIEEDGFFKKQDGGSQIVDKDMFQKRRNSGVKISKTSSGTNLMNNVNHQRRPSLIGRSSSSNSITKLNHASPKTPKFGFNNSRFQEVSSKNSLSGNLNQNSGMSKDRNRLVEQFYNNSMNKNPIFDLANGSGYYDDTSNPGTPNNEKWNDDKEDADNVMGYPNKSTSQSPNNERNNQYDERYFENMVTKGGFNYDYMDKHIKNDVELTDYLLNIDVIIEQKQHQHPQQHSREEQELGPLVDILDKVVQDMNDQLNGQLYQSREPPLQIRDLNLLKEYLNKMKAGINELFEYLQANKEAIKQKYQASIKENVHKLDELTASLESLENRLNKAKDSINFNKSTISNELLEKFNILEYINDRFDEHAKLTRNRRFKQLNISLAIMVLLIGVYIGIFR</sequence>
<evidence type="ECO:0000313" key="4">
    <source>
        <dbReference type="EMBL" id="ODV69536.1"/>
    </source>
</evidence>
<dbReference type="AlphaFoldDB" id="A0A1E4RQN3"/>
<protein>
    <submittedName>
        <fullName evidence="4">Uncharacterized protein</fullName>
    </submittedName>
</protein>
<proteinExistence type="predicted"/>
<feature type="region of interest" description="Disordered" evidence="2">
    <location>
        <begin position="44"/>
        <end position="79"/>
    </location>
</feature>
<reference evidence="5" key="1">
    <citation type="submission" date="2016-05" db="EMBL/GenBank/DDBJ databases">
        <title>Comparative genomics of biotechnologically important yeasts.</title>
        <authorList>
            <consortium name="DOE Joint Genome Institute"/>
            <person name="Riley R."/>
            <person name="Haridas S."/>
            <person name="Wolfe K.H."/>
            <person name="Lopes M.R."/>
            <person name="Hittinger C.T."/>
            <person name="Goker M."/>
            <person name="Salamov A."/>
            <person name="Wisecaver J."/>
            <person name="Long T.M."/>
            <person name="Aerts A.L."/>
            <person name="Barry K."/>
            <person name="Choi C."/>
            <person name="Clum A."/>
            <person name="Coughlan A.Y."/>
            <person name="Deshpande S."/>
            <person name="Douglass A.P."/>
            <person name="Hanson S.J."/>
            <person name="Klenk H.-P."/>
            <person name="Labutti K."/>
            <person name="Lapidus A."/>
            <person name="Lindquist E."/>
            <person name="Lipzen A."/>
            <person name="Meier-Kolthoff J.P."/>
            <person name="Ohm R.A."/>
            <person name="Otillar R.P."/>
            <person name="Pangilinan J."/>
            <person name="Peng Y."/>
            <person name="Rokas A."/>
            <person name="Rosa C.A."/>
            <person name="Scheuner C."/>
            <person name="Sibirny A.A."/>
            <person name="Slot J.C."/>
            <person name="Stielow J.B."/>
            <person name="Sun H."/>
            <person name="Kurtzman C.P."/>
            <person name="Blackwell M."/>
            <person name="Grigoriev I.V."/>
            <person name="Jeffries T.W."/>
        </authorList>
    </citation>
    <scope>NUCLEOTIDE SEQUENCE [LARGE SCALE GENOMIC DNA]</scope>
    <source>
        <strain evidence="5">NRRL Y-1933</strain>
    </source>
</reference>
<gene>
    <name evidence="4" type="ORF">HYPBUDRAFT_171659</name>
</gene>
<dbReference type="RefSeq" id="XP_020078603.1">
    <property type="nucleotide sequence ID" value="XM_020222848.1"/>
</dbReference>
<accession>A0A1E4RQN3</accession>
<feature type="transmembrane region" description="Helical" evidence="3">
    <location>
        <begin position="484"/>
        <end position="502"/>
    </location>
</feature>
<dbReference type="GeneID" id="30997397"/>
<feature type="compositionally biased region" description="Polar residues" evidence="2">
    <location>
        <begin position="143"/>
        <end position="155"/>
    </location>
</feature>
<keyword evidence="3" id="KW-0812">Transmembrane</keyword>
<name>A0A1E4RQN3_9ASCO</name>
<feature type="compositionally biased region" description="Polar residues" evidence="2">
    <location>
        <begin position="44"/>
        <end position="62"/>
    </location>
</feature>
<feature type="compositionally biased region" description="Polar residues" evidence="2">
    <location>
        <begin position="14"/>
        <end position="27"/>
    </location>
</feature>
<dbReference type="STRING" id="984485.A0A1E4RQN3"/>
<evidence type="ECO:0000313" key="5">
    <source>
        <dbReference type="Proteomes" id="UP000095085"/>
    </source>
</evidence>
<keyword evidence="1" id="KW-0175">Coiled coil</keyword>
<keyword evidence="3" id="KW-1133">Transmembrane helix</keyword>
<organism evidence="4 5">
    <name type="scientific">Hyphopichia burtonii NRRL Y-1933</name>
    <dbReference type="NCBI Taxonomy" id="984485"/>
    <lineage>
        <taxon>Eukaryota</taxon>
        <taxon>Fungi</taxon>
        <taxon>Dikarya</taxon>
        <taxon>Ascomycota</taxon>
        <taxon>Saccharomycotina</taxon>
        <taxon>Pichiomycetes</taxon>
        <taxon>Debaryomycetaceae</taxon>
        <taxon>Hyphopichia</taxon>
    </lineage>
</organism>
<dbReference type="OrthoDB" id="4026706at2759"/>
<evidence type="ECO:0000256" key="3">
    <source>
        <dbReference type="SAM" id="Phobius"/>
    </source>
</evidence>
<dbReference type="Proteomes" id="UP000095085">
    <property type="component" value="Unassembled WGS sequence"/>
</dbReference>
<feature type="compositionally biased region" description="Polar residues" evidence="2">
    <location>
        <begin position="245"/>
        <end position="255"/>
    </location>
</feature>